<dbReference type="GO" id="GO:0015740">
    <property type="term" value="P:C4-dicarboxylate transport"/>
    <property type="evidence" value="ECO:0007669"/>
    <property type="project" value="TreeGrafter"/>
</dbReference>
<dbReference type="EMBL" id="AVCI01000007">
    <property type="protein sequence ID" value="KFN42919.1"/>
    <property type="molecule type" value="Genomic_DNA"/>
</dbReference>
<evidence type="ECO:0000313" key="11">
    <source>
        <dbReference type="EMBL" id="KFN42919.1"/>
    </source>
</evidence>
<evidence type="ECO:0000256" key="9">
    <source>
        <dbReference type="RuleBase" id="RU369079"/>
    </source>
</evidence>
<comment type="subunit">
    <text evidence="9">The complex comprises the extracytoplasmic solute receptor protein and the two transmembrane proteins.</text>
</comment>
<dbReference type="GO" id="GO:0005886">
    <property type="term" value="C:plasma membrane"/>
    <property type="evidence" value="ECO:0007669"/>
    <property type="project" value="UniProtKB-SubCell"/>
</dbReference>
<keyword evidence="12" id="KW-1185">Reference proteome</keyword>
<dbReference type="InterPro" id="IPR007387">
    <property type="entry name" value="TRAP_DctQ"/>
</dbReference>
<dbReference type="OrthoDB" id="5567560at2"/>
<evidence type="ECO:0000313" key="12">
    <source>
        <dbReference type="Proteomes" id="UP000029385"/>
    </source>
</evidence>
<sequence>MIEKLLRGLHRAEDLLLAALLAALLLLSVLQIGLRMFFDTGLEWAETVSRMGVLWLALFGALGAARAHRHIAIDALPRLLPPLWRRVAWAIAQLATAVICGLLAWYGWGMLQMEREAPAVFVEGVASWWPMLAFPFGFGLLSLRFAIAAFGQPSEHDV</sequence>
<keyword evidence="5 9" id="KW-0812">Transmembrane</keyword>
<evidence type="ECO:0000256" key="8">
    <source>
        <dbReference type="ARBA" id="ARBA00038436"/>
    </source>
</evidence>
<gene>
    <name evidence="11" type="ORF">N789_12400</name>
</gene>
<evidence type="ECO:0000256" key="5">
    <source>
        <dbReference type="ARBA" id="ARBA00022692"/>
    </source>
</evidence>
<comment type="caution">
    <text evidence="11">The sequence shown here is derived from an EMBL/GenBank/DDBJ whole genome shotgun (WGS) entry which is preliminary data.</text>
</comment>
<dbReference type="eggNOG" id="COG3090">
    <property type="taxonomic scope" value="Bacteria"/>
</dbReference>
<dbReference type="PATRIC" id="fig|1121015.4.peg.1951"/>
<organism evidence="11 12">
    <name type="scientific">Arenimonas oryziterrae DSM 21050 = YC6267</name>
    <dbReference type="NCBI Taxonomy" id="1121015"/>
    <lineage>
        <taxon>Bacteria</taxon>
        <taxon>Pseudomonadati</taxon>
        <taxon>Pseudomonadota</taxon>
        <taxon>Gammaproteobacteria</taxon>
        <taxon>Lysobacterales</taxon>
        <taxon>Lysobacteraceae</taxon>
        <taxon>Arenimonas</taxon>
    </lineage>
</organism>
<evidence type="ECO:0000256" key="1">
    <source>
        <dbReference type="ARBA" id="ARBA00004429"/>
    </source>
</evidence>
<evidence type="ECO:0000256" key="7">
    <source>
        <dbReference type="ARBA" id="ARBA00023136"/>
    </source>
</evidence>
<dbReference type="InterPro" id="IPR055348">
    <property type="entry name" value="DctQ"/>
</dbReference>
<evidence type="ECO:0000256" key="2">
    <source>
        <dbReference type="ARBA" id="ARBA00022448"/>
    </source>
</evidence>
<dbReference type="Pfam" id="PF04290">
    <property type="entry name" value="DctQ"/>
    <property type="match status" value="1"/>
</dbReference>
<protein>
    <recommendedName>
        <fullName evidence="9">TRAP transporter small permease protein</fullName>
    </recommendedName>
</protein>
<dbReference type="STRING" id="1121015.GCA_000420545_02244"/>
<proteinExistence type="inferred from homology"/>
<keyword evidence="7 9" id="KW-0472">Membrane</keyword>
<dbReference type="AlphaFoldDB" id="A0A091AW80"/>
<keyword evidence="2 9" id="KW-0813">Transport</keyword>
<keyword evidence="3" id="KW-1003">Cell membrane</keyword>
<feature type="transmembrane region" description="Helical" evidence="9">
    <location>
        <begin position="47"/>
        <end position="67"/>
    </location>
</feature>
<keyword evidence="4 9" id="KW-0997">Cell inner membrane</keyword>
<evidence type="ECO:0000256" key="6">
    <source>
        <dbReference type="ARBA" id="ARBA00022989"/>
    </source>
</evidence>
<dbReference type="PANTHER" id="PTHR35011:SF2">
    <property type="entry name" value="2,3-DIKETO-L-GULONATE TRAP TRANSPORTER SMALL PERMEASE PROTEIN YIAM"/>
    <property type="match status" value="1"/>
</dbReference>
<evidence type="ECO:0000256" key="4">
    <source>
        <dbReference type="ARBA" id="ARBA00022519"/>
    </source>
</evidence>
<feature type="transmembrane region" description="Helical" evidence="9">
    <location>
        <begin position="128"/>
        <end position="150"/>
    </location>
</feature>
<comment type="function">
    <text evidence="9">Part of the tripartite ATP-independent periplasmic (TRAP) transport system.</text>
</comment>
<accession>A0A091AW80</accession>
<comment type="similarity">
    <text evidence="8 9">Belongs to the TRAP transporter small permease family.</text>
</comment>
<dbReference type="PANTHER" id="PTHR35011">
    <property type="entry name" value="2,3-DIKETO-L-GULONATE TRAP TRANSPORTER SMALL PERMEASE PROTEIN YIAM"/>
    <property type="match status" value="1"/>
</dbReference>
<dbReference type="RefSeq" id="WP_022969850.1">
    <property type="nucleotide sequence ID" value="NZ_ATVD01000004.1"/>
</dbReference>
<keyword evidence="6 9" id="KW-1133">Transmembrane helix</keyword>
<evidence type="ECO:0000256" key="3">
    <source>
        <dbReference type="ARBA" id="ARBA00022475"/>
    </source>
</evidence>
<feature type="transmembrane region" description="Helical" evidence="9">
    <location>
        <begin position="87"/>
        <end position="108"/>
    </location>
</feature>
<comment type="subcellular location">
    <subcellularLocation>
        <location evidence="1 9">Cell inner membrane</location>
        <topology evidence="1 9">Multi-pass membrane protein</topology>
    </subcellularLocation>
</comment>
<dbReference type="Proteomes" id="UP000029385">
    <property type="component" value="Unassembled WGS sequence"/>
</dbReference>
<name>A0A091AW80_9GAMM</name>
<comment type="caution">
    <text evidence="9">Lacks conserved residue(s) required for the propagation of feature annotation.</text>
</comment>
<feature type="domain" description="Tripartite ATP-independent periplasmic transporters DctQ component" evidence="10">
    <location>
        <begin position="25"/>
        <end position="149"/>
    </location>
</feature>
<evidence type="ECO:0000259" key="10">
    <source>
        <dbReference type="Pfam" id="PF04290"/>
    </source>
</evidence>
<dbReference type="GO" id="GO:0022857">
    <property type="term" value="F:transmembrane transporter activity"/>
    <property type="evidence" value="ECO:0007669"/>
    <property type="project" value="UniProtKB-UniRule"/>
</dbReference>
<reference evidence="11 12" key="1">
    <citation type="submission" date="2013-09" db="EMBL/GenBank/DDBJ databases">
        <title>Genome sequencing of Arenimonas oryziterrae.</title>
        <authorList>
            <person name="Chen F."/>
            <person name="Wang G."/>
        </authorList>
    </citation>
    <scope>NUCLEOTIDE SEQUENCE [LARGE SCALE GENOMIC DNA]</scope>
    <source>
        <strain evidence="11 12">YC6267</strain>
    </source>
</reference>